<proteinExistence type="predicted"/>
<dbReference type="SUPFAM" id="SSF56281">
    <property type="entry name" value="Metallo-hydrolase/oxidoreductase"/>
    <property type="match status" value="1"/>
</dbReference>
<dbReference type="GO" id="GO:0050313">
    <property type="term" value="F:sulfur dioxygenase activity"/>
    <property type="evidence" value="ECO:0007669"/>
    <property type="project" value="TreeGrafter"/>
</dbReference>
<keyword evidence="2" id="KW-1185">Reference proteome</keyword>
<dbReference type="Gene3D" id="3.60.15.10">
    <property type="entry name" value="Ribonuclease Z/Hydroxyacylglutathione hydrolase-like"/>
    <property type="match status" value="1"/>
</dbReference>
<dbReference type="OrthoDB" id="449487at2759"/>
<dbReference type="PANTHER" id="PTHR43084">
    <property type="entry name" value="PERSULFIDE DIOXYGENASE ETHE1"/>
    <property type="match status" value="1"/>
</dbReference>
<dbReference type="EMBL" id="BDDD01004087">
    <property type="protein sequence ID" value="GAV86893.1"/>
    <property type="molecule type" value="Genomic_DNA"/>
</dbReference>
<evidence type="ECO:0000313" key="1">
    <source>
        <dbReference type="EMBL" id="GAV86893.1"/>
    </source>
</evidence>
<dbReference type="InterPro" id="IPR051682">
    <property type="entry name" value="Mito_Persulfide_Diox"/>
</dbReference>
<dbReference type="InParanoid" id="A0A1Q3D3M0"/>
<dbReference type="GO" id="GO:0005739">
    <property type="term" value="C:mitochondrion"/>
    <property type="evidence" value="ECO:0007669"/>
    <property type="project" value="TreeGrafter"/>
</dbReference>
<name>A0A1Q3D3M0_CEPFO</name>
<comment type="caution">
    <text evidence="1">The sequence shown here is derived from an EMBL/GenBank/DDBJ whole genome shotgun (WGS) entry which is preliminary data.</text>
</comment>
<sequence length="104" mass="12131">MAFTGDALLIRGCGRTDFQGGSSHQLYNSVLHRQDFEMKKKTSYVFPCETLVIFTKLIGLMSVLWGRRCFIIQGSPKMRKLLRTLWKIRISHIRRKLTKLSQKI</sequence>
<reference evidence="2" key="1">
    <citation type="submission" date="2016-04" db="EMBL/GenBank/DDBJ databases">
        <title>Cephalotus genome sequencing.</title>
        <authorList>
            <person name="Fukushima K."/>
            <person name="Hasebe M."/>
            <person name="Fang X."/>
        </authorList>
    </citation>
    <scope>NUCLEOTIDE SEQUENCE [LARGE SCALE GENOMIC DNA]</scope>
    <source>
        <strain evidence="2">cv. St1</strain>
    </source>
</reference>
<dbReference type="GO" id="GO:0006749">
    <property type="term" value="P:glutathione metabolic process"/>
    <property type="evidence" value="ECO:0007669"/>
    <property type="project" value="TreeGrafter"/>
</dbReference>
<dbReference type="PANTHER" id="PTHR43084:SF1">
    <property type="entry name" value="PERSULFIDE DIOXYGENASE ETHE1, MITOCHONDRIAL"/>
    <property type="match status" value="1"/>
</dbReference>
<dbReference type="GO" id="GO:0070813">
    <property type="term" value="P:hydrogen sulfide metabolic process"/>
    <property type="evidence" value="ECO:0007669"/>
    <property type="project" value="TreeGrafter"/>
</dbReference>
<dbReference type="Proteomes" id="UP000187406">
    <property type="component" value="Unassembled WGS sequence"/>
</dbReference>
<protein>
    <submittedName>
        <fullName evidence="1">Uncharacterized protein</fullName>
    </submittedName>
</protein>
<dbReference type="InterPro" id="IPR036866">
    <property type="entry name" value="RibonucZ/Hydroxyglut_hydro"/>
</dbReference>
<dbReference type="AlphaFoldDB" id="A0A1Q3D3M0"/>
<gene>
    <name evidence="1" type="ORF">CFOL_v3_30319</name>
</gene>
<accession>A0A1Q3D3M0</accession>
<dbReference type="STRING" id="3775.A0A1Q3D3M0"/>
<evidence type="ECO:0000313" key="2">
    <source>
        <dbReference type="Proteomes" id="UP000187406"/>
    </source>
</evidence>
<organism evidence="1 2">
    <name type="scientific">Cephalotus follicularis</name>
    <name type="common">Albany pitcher plant</name>
    <dbReference type="NCBI Taxonomy" id="3775"/>
    <lineage>
        <taxon>Eukaryota</taxon>
        <taxon>Viridiplantae</taxon>
        <taxon>Streptophyta</taxon>
        <taxon>Embryophyta</taxon>
        <taxon>Tracheophyta</taxon>
        <taxon>Spermatophyta</taxon>
        <taxon>Magnoliopsida</taxon>
        <taxon>eudicotyledons</taxon>
        <taxon>Gunneridae</taxon>
        <taxon>Pentapetalae</taxon>
        <taxon>rosids</taxon>
        <taxon>fabids</taxon>
        <taxon>Oxalidales</taxon>
        <taxon>Cephalotaceae</taxon>
        <taxon>Cephalotus</taxon>
    </lineage>
</organism>